<keyword evidence="4" id="KW-1185">Reference proteome</keyword>
<evidence type="ECO:0000256" key="2">
    <source>
        <dbReference type="SAM" id="Phobius"/>
    </source>
</evidence>
<accession>A0A3Q0TFQ5</accession>
<keyword evidence="2" id="KW-1133">Transmembrane helix</keyword>
<name>A0A3Q0TFQ5_AMPCI</name>
<dbReference type="AlphaFoldDB" id="A0A3Q0TFQ5"/>
<keyword evidence="2" id="KW-0472">Membrane</keyword>
<dbReference type="STRING" id="61819.ENSACIP00000030952"/>
<organism evidence="3 4">
    <name type="scientific">Amphilophus citrinellus</name>
    <name type="common">Midas cichlid</name>
    <name type="synonym">Cichlasoma citrinellum</name>
    <dbReference type="NCBI Taxonomy" id="61819"/>
    <lineage>
        <taxon>Eukaryota</taxon>
        <taxon>Metazoa</taxon>
        <taxon>Chordata</taxon>
        <taxon>Craniata</taxon>
        <taxon>Vertebrata</taxon>
        <taxon>Euteleostomi</taxon>
        <taxon>Actinopterygii</taxon>
        <taxon>Neopterygii</taxon>
        <taxon>Teleostei</taxon>
        <taxon>Neoteleostei</taxon>
        <taxon>Acanthomorphata</taxon>
        <taxon>Ovalentaria</taxon>
        <taxon>Cichlomorphae</taxon>
        <taxon>Cichliformes</taxon>
        <taxon>Cichlidae</taxon>
        <taxon>New World cichlids</taxon>
        <taxon>Cichlasomatinae</taxon>
        <taxon>Heroini</taxon>
        <taxon>Amphilophus</taxon>
    </lineage>
</organism>
<protein>
    <submittedName>
        <fullName evidence="3">Uncharacterized protein</fullName>
    </submittedName>
</protein>
<dbReference type="Proteomes" id="UP000261340">
    <property type="component" value="Unplaced"/>
</dbReference>
<reference evidence="3" key="2">
    <citation type="submission" date="2025-09" db="UniProtKB">
        <authorList>
            <consortium name="Ensembl"/>
        </authorList>
    </citation>
    <scope>IDENTIFICATION</scope>
</reference>
<evidence type="ECO:0000313" key="4">
    <source>
        <dbReference type="Proteomes" id="UP000261340"/>
    </source>
</evidence>
<sequence>MFLYDRLDPPNWIDTSFCQSCYEMDFPEPIITSVVTAVVFTILFILAVAIHFLSKRWAQRTNDSIKEKEHHQSNRTELHHDNTLRDNMKEHYI</sequence>
<evidence type="ECO:0000256" key="1">
    <source>
        <dbReference type="SAM" id="MobiDB-lite"/>
    </source>
</evidence>
<feature type="region of interest" description="Disordered" evidence="1">
    <location>
        <begin position="64"/>
        <end position="93"/>
    </location>
</feature>
<feature type="transmembrane region" description="Helical" evidence="2">
    <location>
        <begin position="30"/>
        <end position="53"/>
    </location>
</feature>
<dbReference type="OMA" id="NWIDTSF"/>
<reference evidence="3" key="1">
    <citation type="submission" date="2025-08" db="UniProtKB">
        <authorList>
            <consortium name="Ensembl"/>
        </authorList>
    </citation>
    <scope>IDENTIFICATION</scope>
</reference>
<dbReference type="Ensembl" id="ENSACIT00000031760.1">
    <property type="protein sequence ID" value="ENSACIP00000030952.1"/>
    <property type="gene ID" value="ENSACIG00000023942.1"/>
</dbReference>
<evidence type="ECO:0000313" key="3">
    <source>
        <dbReference type="Ensembl" id="ENSACIP00000030952.1"/>
    </source>
</evidence>
<keyword evidence="2" id="KW-0812">Transmembrane</keyword>
<proteinExistence type="predicted"/>